<evidence type="ECO:0000256" key="4">
    <source>
        <dbReference type="ARBA" id="ARBA00022692"/>
    </source>
</evidence>
<evidence type="ECO:0000256" key="7">
    <source>
        <dbReference type="SAM" id="Phobius"/>
    </source>
</evidence>
<keyword evidence="4 7" id="KW-0812">Transmembrane</keyword>
<proteinExistence type="predicted"/>
<evidence type="ECO:0000256" key="6">
    <source>
        <dbReference type="ARBA" id="ARBA00023136"/>
    </source>
</evidence>
<dbReference type="AlphaFoldDB" id="A0A7W6JU61"/>
<dbReference type="GO" id="GO:0005886">
    <property type="term" value="C:plasma membrane"/>
    <property type="evidence" value="ECO:0007669"/>
    <property type="project" value="UniProtKB-SubCell"/>
</dbReference>
<comment type="subcellular location">
    <subcellularLocation>
        <location evidence="1">Cell membrane</location>
        <topology evidence="1">Multi-pass membrane protein</topology>
    </subcellularLocation>
</comment>
<dbReference type="Pfam" id="PF00375">
    <property type="entry name" value="SDF"/>
    <property type="match status" value="1"/>
</dbReference>
<reference evidence="8 9" key="1">
    <citation type="submission" date="2020-08" db="EMBL/GenBank/DDBJ databases">
        <title>Genomic Encyclopedia of Type Strains, Phase IV (KMG-IV): sequencing the most valuable type-strain genomes for metagenomic binning, comparative biology and taxonomic classification.</title>
        <authorList>
            <person name="Goeker M."/>
        </authorList>
    </citation>
    <scope>NUCLEOTIDE SEQUENCE [LARGE SCALE GENOMIC DNA]</scope>
    <source>
        <strain evidence="8 9">DSM 101806</strain>
    </source>
</reference>
<dbReference type="GO" id="GO:0015293">
    <property type="term" value="F:symporter activity"/>
    <property type="evidence" value="ECO:0007669"/>
    <property type="project" value="UniProtKB-KW"/>
</dbReference>
<evidence type="ECO:0000256" key="2">
    <source>
        <dbReference type="ARBA" id="ARBA00022448"/>
    </source>
</evidence>
<protein>
    <submittedName>
        <fullName evidence="8">Na+/H+-dicarboxylate symporter</fullName>
    </submittedName>
</protein>
<gene>
    <name evidence="8" type="ORF">GGR46_003108</name>
</gene>
<evidence type="ECO:0000256" key="3">
    <source>
        <dbReference type="ARBA" id="ARBA00022475"/>
    </source>
</evidence>
<dbReference type="SUPFAM" id="SSF118215">
    <property type="entry name" value="Proton glutamate symport protein"/>
    <property type="match status" value="1"/>
</dbReference>
<dbReference type="InterPro" id="IPR036458">
    <property type="entry name" value="Na:dicarbo_symporter_sf"/>
</dbReference>
<dbReference type="PRINTS" id="PR00173">
    <property type="entry name" value="EDTRNSPORT"/>
</dbReference>
<accession>A0A7W6JU61</accession>
<feature type="transmembrane region" description="Helical" evidence="7">
    <location>
        <begin position="46"/>
        <end position="68"/>
    </location>
</feature>
<sequence length="424" mass="43653">MSQALRILIALVAGLGVGIALANYAPGAGGFALHYFTKPIGSAWLHGLQMVIVPLVVALLVIGIAASAEAARAGRIAASALICFVAILWFNTLLSAFVTPMLLQLFPLPHEWAEALRASLSSAKVAGQVPSLSDFFDKIVPTNIVAAASADAFLPLTVFAMVFAFAITRLPTERRKLLLDFFQAIADAMIVVIGWVLMLAPIGVFCLAFGLGMETGAAAFGALLHYILIVSSLGIIVLLSAYPIAAIGARMRIGRFAREVLPSQVVALSTSSSLASLPTMLRSSEALGAPATVSGVVLPIAVAVFRATSPAMNLAVALYVAHLTGTPIGPGQLAAGIATAAITTMGSVSLPGTISFFASVAPVAVAMGVPIEALGLLVAVETVPDLFRTLGNVTMDVAVTATIARRTGDGEPKTETDALLAEEL</sequence>
<name>A0A7W6JU61_9SPHN</name>
<keyword evidence="9" id="KW-1185">Reference proteome</keyword>
<keyword evidence="5 7" id="KW-1133">Transmembrane helix</keyword>
<dbReference type="PANTHER" id="PTHR42865">
    <property type="entry name" value="PROTON/GLUTAMATE-ASPARTATE SYMPORTER"/>
    <property type="match status" value="1"/>
</dbReference>
<dbReference type="RefSeq" id="WP_221262822.1">
    <property type="nucleotide sequence ID" value="NZ_JACIEH010000003.1"/>
</dbReference>
<feature type="transmembrane region" description="Helical" evidence="7">
    <location>
        <begin position="188"/>
        <end position="211"/>
    </location>
</feature>
<organism evidence="8 9">
    <name type="scientific">Sphingomonas kyeonggiensis</name>
    <dbReference type="NCBI Taxonomy" id="1268553"/>
    <lineage>
        <taxon>Bacteria</taxon>
        <taxon>Pseudomonadati</taxon>
        <taxon>Pseudomonadota</taxon>
        <taxon>Alphaproteobacteria</taxon>
        <taxon>Sphingomonadales</taxon>
        <taxon>Sphingomonadaceae</taxon>
        <taxon>Sphingomonas</taxon>
    </lineage>
</organism>
<dbReference type="Gene3D" id="1.10.3860.10">
    <property type="entry name" value="Sodium:dicarboxylate symporter"/>
    <property type="match status" value="1"/>
</dbReference>
<dbReference type="InterPro" id="IPR001991">
    <property type="entry name" value="Na-dicarboxylate_symporter"/>
</dbReference>
<evidence type="ECO:0000256" key="5">
    <source>
        <dbReference type="ARBA" id="ARBA00022989"/>
    </source>
</evidence>
<dbReference type="EMBL" id="JACIEH010000003">
    <property type="protein sequence ID" value="MBB4099536.1"/>
    <property type="molecule type" value="Genomic_DNA"/>
</dbReference>
<keyword evidence="2" id="KW-0813">Transport</keyword>
<comment type="caution">
    <text evidence="8">The sequence shown here is derived from an EMBL/GenBank/DDBJ whole genome shotgun (WGS) entry which is preliminary data.</text>
</comment>
<keyword evidence="6 7" id="KW-0472">Membrane</keyword>
<feature type="transmembrane region" description="Helical" evidence="7">
    <location>
        <begin position="354"/>
        <end position="380"/>
    </location>
</feature>
<keyword evidence="3" id="KW-1003">Cell membrane</keyword>
<feature type="transmembrane region" description="Helical" evidence="7">
    <location>
        <begin position="317"/>
        <end position="342"/>
    </location>
</feature>
<dbReference type="PANTHER" id="PTHR42865:SF7">
    <property type="entry name" value="PROTON_GLUTAMATE-ASPARTATE SYMPORTER"/>
    <property type="match status" value="1"/>
</dbReference>
<dbReference type="Proteomes" id="UP000557392">
    <property type="component" value="Unassembled WGS sequence"/>
</dbReference>
<feature type="transmembrane region" description="Helical" evidence="7">
    <location>
        <begin position="287"/>
        <end position="305"/>
    </location>
</feature>
<evidence type="ECO:0000256" key="1">
    <source>
        <dbReference type="ARBA" id="ARBA00004651"/>
    </source>
</evidence>
<feature type="transmembrane region" description="Helical" evidence="7">
    <location>
        <begin position="144"/>
        <end position="167"/>
    </location>
</feature>
<evidence type="ECO:0000313" key="8">
    <source>
        <dbReference type="EMBL" id="MBB4099536.1"/>
    </source>
</evidence>
<evidence type="ECO:0000313" key="9">
    <source>
        <dbReference type="Proteomes" id="UP000557392"/>
    </source>
</evidence>
<feature type="transmembrane region" description="Helical" evidence="7">
    <location>
        <begin position="80"/>
        <end position="103"/>
    </location>
</feature>
<feature type="transmembrane region" description="Helical" evidence="7">
    <location>
        <begin position="223"/>
        <end position="248"/>
    </location>
</feature>